<dbReference type="Proteomes" id="UP001590950">
    <property type="component" value="Unassembled WGS sequence"/>
</dbReference>
<gene>
    <name evidence="1" type="ORF">N7G274_000898</name>
</gene>
<protein>
    <submittedName>
        <fullName evidence="1">Uncharacterized protein</fullName>
    </submittedName>
</protein>
<evidence type="ECO:0000313" key="2">
    <source>
        <dbReference type="Proteomes" id="UP001590950"/>
    </source>
</evidence>
<organism evidence="1 2">
    <name type="scientific">Stereocaulon virgatum</name>
    <dbReference type="NCBI Taxonomy" id="373712"/>
    <lineage>
        <taxon>Eukaryota</taxon>
        <taxon>Fungi</taxon>
        <taxon>Dikarya</taxon>
        <taxon>Ascomycota</taxon>
        <taxon>Pezizomycotina</taxon>
        <taxon>Lecanoromycetes</taxon>
        <taxon>OSLEUM clade</taxon>
        <taxon>Lecanoromycetidae</taxon>
        <taxon>Lecanorales</taxon>
        <taxon>Lecanorineae</taxon>
        <taxon>Stereocaulaceae</taxon>
        <taxon>Stereocaulon</taxon>
    </lineage>
</organism>
<keyword evidence="2" id="KW-1185">Reference proteome</keyword>
<comment type="caution">
    <text evidence="1">The sequence shown here is derived from an EMBL/GenBank/DDBJ whole genome shotgun (WGS) entry which is preliminary data.</text>
</comment>
<accession>A0ABR4AMC1</accession>
<sequence>MDAVSVGKRLSRNSQFLSLRFLLMRNCNEAHTTQQRTECHTNNHVRNNALIFTTSVSASVYRPRFLQQSHADRSRSNVADVTTKRHDVVNVLGLALAEIGFYSSPL</sequence>
<name>A0ABR4AMC1_9LECA</name>
<proteinExistence type="predicted"/>
<evidence type="ECO:0000313" key="1">
    <source>
        <dbReference type="EMBL" id="KAL2046880.1"/>
    </source>
</evidence>
<reference evidence="1 2" key="1">
    <citation type="submission" date="2024-09" db="EMBL/GenBank/DDBJ databases">
        <title>Rethinking Asexuality: The Enigmatic Case of Functional Sexual Genes in Lepraria (Stereocaulaceae).</title>
        <authorList>
            <person name="Doellman M."/>
            <person name="Sun Y."/>
            <person name="Barcenas-Pena A."/>
            <person name="Lumbsch H.T."/>
            <person name="Grewe F."/>
        </authorList>
    </citation>
    <scope>NUCLEOTIDE SEQUENCE [LARGE SCALE GENOMIC DNA]</scope>
    <source>
        <strain evidence="1 2">Mercado 3170</strain>
    </source>
</reference>
<dbReference type="EMBL" id="JBEFKJ010000003">
    <property type="protein sequence ID" value="KAL2046880.1"/>
    <property type="molecule type" value="Genomic_DNA"/>
</dbReference>